<feature type="region of interest" description="Disordered" evidence="1">
    <location>
        <begin position="1"/>
        <end position="125"/>
    </location>
</feature>
<proteinExistence type="predicted"/>
<dbReference type="AlphaFoldDB" id="A0A1J4L1U6"/>
<dbReference type="GeneID" id="94831297"/>
<evidence type="ECO:0000313" key="2">
    <source>
        <dbReference type="EMBL" id="OHT17411.1"/>
    </source>
</evidence>
<gene>
    <name evidence="2" type="ORF">TRFO_12367</name>
</gene>
<protein>
    <submittedName>
        <fullName evidence="2">Uncharacterized protein</fullName>
    </submittedName>
</protein>
<evidence type="ECO:0000313" key="3">
    <source>
        <dbReference type="Proteomes" id="UP000179807"/>
    </source>
</evidence>
<feature type="compositionally biased region" description="Low complexity" evidence="1">
    <location>
        <begin position="22"/>
        <end position="43"/>
    </location>
</feature>
<evidence type="ECO:0000256" key="1">
    <source>
        <dbReference type="SAM" id="MobiDB-lite"/>
    </source>
</evidence>
<organism evidence="2 3">
    <name type="scientific">Tritrichomonas foetus</name>
    <dbReference type="NCBI Taxonomy" id="1144522"/>
    <lineage>
        <taxon>Eukaryota</taxon>
        <taxon>Metamonada</taxon>
        <taxon>Parabasalia</taxon>
        <taxon>Tritrichomonadida</taxon>
        <taxon>Tritrichomonadidae</taxon>
        <taxon>Tritrichomonas</taxon>
    </lineage>
</organism>
<comment type="caution">
    <text evidence="2">The sequence shown here is derived from an EMBL/GenBank/DDBJ whole genome shotgun (WGS) entry which is preliminary data.</text>
</comment>
<dbReference type="RefSeq" id="XP_068370547.1">
    <property type="nucleotide sequence ID" value="XM_068496593.1"/>
</dbReference>
<dbReference type="VEuPathDB" id="TrichDB:TRFO_12367"/>
<keyword evidence="3" id="KW-1185">Reference proteome</keyword>
<feature type="compositionally biased region" description="Polar residues" evidence="1">
    <location>
        <begin position="83"/>
        <end position="125"/>
    </location>
</feature>
<sequence length="125" mass="14037">MSRTDMSQTMSFKRTEIDHNLNNRNPSTNRNNNGSINNTHNTNVGDARSQGNLSLTLPRGNIMDGLTLAQQQARENELRHQRSLNPSLNGNISTKRAAQSRLQVKRQTQSQNRGNARNQPLGWSS</sequence>
<accession>A0A1J4L1U6</accession>
<dbReference type="Proteomes" id="UP000179807">
    <property type="component" value="Unassembled WGS sequence"/>
</dbReference>
<dbReference type="EMBL" id="MLAK01000003">
    <property type="protein sequence ID" value="OHT17411.1"/>
    <property type="molecule type" value="Genomic_DNA"/>
</dbReference>
<reference evidence="2" key="1">
    <citation type="submission" date="2016-10" db="EMBL/GenBank/DDBJ databases">
        <authorList>
            <person name="Benchimol M."/>
            <person name="Almeida L.G."/>
            <person name="Vasconcelos A.T."/>
            <person name="Perreira-Neves A."/>
            <person name="Rosa I.A."/>
            <person name="Tasca T."/>
            <person name="Bogo M.R."/>
            <person name="de Souza W."/>
        </authorList>
    </citation>
    <scope>NUCLEOTIDE SEQUENCE [LARGE SCALE GENOMIC DNA]</scope>
    <source>
        <strain evidence="2">K</strain>
    </source>
</reference>
<feature type="compositionally biased region" description="Polar residues" evidence="1">
    <location>
        <begin position="1"/>
        <end position="12"/>
    </location>
</feature>
<name>A0A1J4L1U6_9EUKA</name>